<feature type="region of interest" description="Disordered" evidence="1">
    <location>
        <begin position="125"/>
        <end position="155"/>
    </location>
</feature>
<dbReference type="AlphaFoldDB" id="A0A480WV84"/>
<organism evidence="2">
    <name type="scientific">Sus scrofa</name>
    <name type="common">Pig</name>
    <dbReference type="NCBI Taxonomy" id="9823"/>
    <lineage>
        <taxon>Eukaryota</taxon>
        <taxon>Metazoa</taxon>
        <taxon>Chordata</taxon>
        <taxon>Craniata</taxon>
        <taxon>Vertebrata</taxon>
        <taxon>Euteleostomi</taxon>
        <taxon>Mammalia</taxon>
        <taxon>Eutheria</taxon>
        <taxon>Laurasiatheria</taxon>
        <taxon>Artiodactyla</taxon>
        <taxon>Suina</taxon>
        <taxon>Suidae</taxon>
        <taxon>Sus</taxon>
    </lineage>
</organism>
<accession>A0A480WV84</accession>
<feature type="region of interest" description="Disordered" evidence="1">
    <location>
        <begin position="78"/>
        <end position="105"/>
    </location>
</feature>
<evidence type="ECO:0000256" key="1">
    <source>
        <dbReference type="SAM" id="MobiDB-lite"/>
    </source>
</evidence>
<name>A0A480WV84_PIG</name>
<sequence>METIKQKGNRNKTNAVCKLHVTGCADMAWPAPELPASLPCCAYCLLVGCSRHSRVFVPPLSTCRRGWFPSSYTKLLEDDSETTSVPAPSSAPVRSVSTMNLSEKSSVVIPPPDYLECLSTRAAADKKVDASSNTAAFKAPVSKPGPTPPVSRAVA</sequence>
<feature type="compositionally biased region" description="Low complexity" evidence="1">
    <location>
        <begin position="82"/>
        <end position="98"/>
    </location>
</feature>
<dbReference type="InterPro" id="IPR027681">
    <property type="entry name" value="IRSp53/IRTKS/Pinkbar"/>
</dbReference>
<proteinExistence type="predicted"/>
<dbReference type="PANTHER" id="PTHR14206:SF4">
    <property type="entry name" value="BRAIN-SPECIFIC ANGIOGENESIS INHIBITOR 1-ASSOCIATED PROTEIN 2-LIKE PROTEIN 1"/>
    <property type="match status" value="1"/>
</dbReference>
<dbReference type="PANTHER" id="PTHR14206">
    <property type="entry name" value="BRAIN-SPECIFIC ANGIOGENESIS INHIBITOR 1-ASSOCIATED PROTEIN 2"/>
    <property type="match status" value="1"/>
</dbReference>
<evidence type="ECO:0000313" key="2">
    <source>
        <dbReference type="EMBL" id="HDB99880.1"/>
    </source>
</evidence>
<protein>
    <submittedName>
        <fullName evidence="2">Brain-specific angiogenesis inhibitor 1-associated protein 2-like protein 1</fullName>
    </submittedName>
</protein>
<dbReference type="EMBL" id="DQIR01280671">
    <property type="protein sequence ID" value="HDC36149.1"/>
    <property type="molecule type" value="Transcribed_RNA"/>
</dbReference>
<dbReference type="EMBL" id="DQIR01244403">
    <property type="protein sequence ID" value="HDB99880.1"/>
    <property type="molecule type" value="Transcribed_RNA"/>
</dbReference>
<reference evidence="2" key="1">
    <citation type="journal article" date="2019" name="PeerJ">
        <title>Genes of the pig, Sus scrofa, reconstructed with EvidentialGene.</title>
        <authorList>
            <person name="Gilbert D.G."/>
        </authorList>
    </citation>
    <scope>NUCLEOTIDE SEQUENCE</scope>
</reference>